<keyword evidence="3" id="KW-0808">Transferase</keyword>
<organism evidence="3 4">
    <name type="scientific">Sinosporangium album</name>
    <dbReference type="NCBI Taxonomy" id="504805"/>
    <lineage>
        <taxon>Bacteria</taxon>
        <taxon>Bacillati</taxon>
        <taxon>Actinomycetota</taxon>
        <taxon>Actinomycetes</taxon>
        <taxon>Streptosporangiales</taxon>
        <taxon>Streptosporangiaceae</taxon>
        <taxon>Sinosporangium</taxon>
    </lineage>
</organism>
<dbReference type="Pfam" id="PF13302">
    <property type="entry name" value="Acetyltransf_3"/>
    <property type="match status" value="1"/>
</dbReference>
<dbReference type="PANTHER" id="PTHR43441">
    <property type="entry name" value="RIBOSOMAL-PROTEIN-SERINE ACETYLTRANSFERASE"/>
    <property type="match status" value="1"/>
</dbReference>
<sequence length="324" mass="35315">MPAEFLSDEQRVAYGTFAEMPSLSDLEKFFFLDSFDRNVIAQSRADSHRLGVAVQIGTVRYKGLFLEDPLAVPWPAARGQPVMGPGILGTPANTGHRIRRGGRMVNMSDESPVVTLSDGLVTLRPWSRDDVRFMAEASADPAIRRYNGGHDRLGHPTPPLSTTDAEGVIDQIGLNWRAFAATGTPSGVAFAILDTRSGELVGCCGVDDWSNEDVAQFGYWIAPDARGRGCATRAAILLTRWLFDMGAARVFLTIVAGNEASVAVARRAGFVYEGTMRAHSVWQGKRYDVMWFAALPLEWAMRQSDEETTTRDKASPLPATGGAF</sequence>
<dbReference type="Gene3D" id="3.40.630.30">
    <property type="match status" value="1"/>
</dbReference>
<dbReference type="GO" id="GO:0005737">
    <property type="term" value="C:cytoplasm"/>
    <property type="evidence" value="ECO:0007669"/>
    <property type="project" value="TreeGrafter"/>
</dbReference>
<dbReference type="STRING" id="504805.SAMN05421505_12624"/>
<protein>
    <submittedName>
        <fullName evidence="3">Protein N-acetyltransferase, RimJ/RimL family</fullName>
    </submittedName>
</protein>
<dbReference type="EMBL" id="FNCN01000026">
    <property type="protein sequence ID" value="SDH90895.1"/>
    <property type="molecule type" value="Genomic_DNA"/>
</dbReference>
<dbReference type="GO" id="GO:1990189">
    <property type="term" value="F:protein N-terminal-serine acetyltransferase activity"/>
    <property type="evidence" value="ECO:0007669"/>
    <property type="project" value="TreeGrafter"/>
</dbReference>
<dbReference type="PROSITE" id="PS51186">
    <property type="entry name" value="GNAT"/>
    <property type="match status" value="1"/>
</dbReference>
<keyword evidence="4" id="KW-1185">Reference proteome</keyword>
<dbReference type="Pfam" id="PF13700">
    <property type="entry name" value="DUF4158"/>
    <property type="match status" value="1"/>
</dbReference>
<dbReference type="GO" id="GO:0008999">
    <property type="term" value="F:protein-N-terminal-alanine acetyltransferase activity"/>
    <property type="evidence" value="ECO:0007669"/>
    <property type="project" value="TreeGrafter"/>
</dbReference>
<dbReference type="Proteomes" id="UP000198923">
    <property type="component" value="Unassembled WGS sequence"/>
</dbReference>
<dbReference type="PANTHER" id="PTHR43441:SF10">
    <property type="entry name" value="ACETYLTRANSFERASE"/>
    <property type="match status" value="1"/>
</dbReference>
<feature type="region of interest" description="Disordered" evidence="1">
    <location>
        <begin position="305"/>
        <end position="324"/>
    </location>
</feature>
<gene>
    <name evidence="3" type="ORF">SAMN05421505_12624</name>
</gene>
<dbReference type="SUPFAM" id="SSF55729">
    <property type="entry name" value="Acyl-CoA N-acyltransferases (Nat)"/>
    <property type="match status" value="1"/>
</dbReference>
<dbReference type="InterPro" id="IPR016181">
    <property type="entry name" value="Acyl_CoA_acyltransferase"/>
</dbReference>
<proteinExistence type="predicted"/>
<accession>A0A1G8G923</accession>
<dbReference type="InterPro" id="IPR000182">
    <property type="entry name" value="GNAT_dom"/>
</dbReference>
<evidence type="ECO:0000256" key="1">
    <source>
        <dbReference type="SAM" id="MobiDB-lite"/>
    </source>
</evidence>
<evidence type="ECO:0000313" key="4">
    <source>
        <dbReference type="Proteomes" id="UP000198923"/>
    </source>
</evidence>
<dbReference type="CDD" id="cd04301">
    <property type="entry name" value="NAT_SF"/>
    <property type="match status" value="1"/>
</dbReference>
<dbReference type="AlphaFoldDB" id="A0A1G8G923"/>
<reference evidence="3 4" key="1">
    <citation type="submission" date="2016-10" db="EMBL/GenBank/DDBJ databases">
        <authorList>
            <person name="de Groot N.N."/>
        </authorList>
    </citation>
    <scope>NUCLEOTIDE SEQUENCE [LARGE SCALE GENOMIC DNA]</scope>
    <source>
        <strain evidence="3 4">CPCC 201354</strain>
    </source>
</reference>
<dbReference type="OrthoDB" id="2061990at2"/>
<feature type="domain" description="N-acetyltransferase" evidence="2">
    <location>
        <begin position="121"/>
        <end position="298"/>
    </location>
</feature>
<dbReference type="InterPro" id="IPR051908">
    <property type="entry name" value="Ribosomal_N-acetyltransferase"/>
</dbReference>
<feature type="compositionally biased region" description="Basic and acidic residues" evidence="1">
    <location>
        <begin position="305"/>
        <end position="314"/>
    </location>
</feature>
<dbReference type="InterPro" id="IPR025296">
    <property type="entry name" value="DUF4158"/>
</dbReference>
<evidence type="ECO:0000313" key="3">
    <source>
        <dbReference type="EMBL" id="SDH90895.1"/>
    </source>
</evidence>
<name>A0A1G8G923_9ACTN</name>
<evidence type="ECO:0000259" key="2">
    <source>
        <dbReference type="PROSITE" id="PS51186"/>
    </source>
</evidence>